<keyword evidence="3" id="KW-1185">Reference proteome</keyword>
<dbReference type="eggNOG" id="ENOG50331WR">
    <property type="taxonomic scope" value="Bacteria"/>
</dbReference>
<keyword evidence="1" id="KW-0812">Transmembrane</keyword>
<evidence type="ECO:0000256" key="1">
    <source>
        <dbReference type="SAM" id="Phobius"/>
    </source>
</evidence>
<proteinExistence type="predicted"/>
<keyword evidence="1" id="KW-0472">Membrane</keyword>
<feature type="transmembrane region" description="Helical" evidence="1">
    <location>
        <begin position="84"/>
        <end position="103"/>
    </location>
</feature>
<sequence length="171" mass="19305">MKTNNKSHNASGFKTPANYFDGFEDRMFSKLSSENELKESTPNGFTIPDGYFNTVEDSVFAKLNIQKDAEETSTSNTPTIRLNYWYLSAIAAVLIVCMMVVNIQKTNTLTFDTIEITSIEDALEEGYLDISLSDITSLYENTELTASFDVDDDAILEYLENNIDDQSFYSE</sequence>
<dbReference type="EMBL" id="CP002046">
    <property type="protein sequence ID" value="EAP86416.1"/>
    <property type="molecule type" value="Genomic_DNA"/>
</dbReference>
<gene>
    <name evidence="2" type="ordered locus">CA2559_10288</name>
</gene>
<protein>
    <submittedName>
        <fullName evidence="2">Uncharacterized protein</fullName>
    </submittedName>
</protein>
<dbReference type="OrthoDB" id="981524at2"/>
<dbReference type="GeneID" id="89453799"/>
<dbReference type="KEGG" id="cat:CA2559_10288"/>
<dbReference type="Proteomes" id="UP000002297">
    <property type="component" value="Chromosome"/>
</dbReference>
<organism evidence="2 3">
    <name type="scientific">Croceibacter atlanticus (strain ATCC BAA-628 / JCM 21780 / CIP 108009 / IAM 15332 / KCTC 12090 / HTCC2559)</name>
    <dbReference type="NCBI Taxonomy" id="216432"/>
    <lineage>
        <taxon>Bacteria</taxon>
        <taxon>Pseudomonadati</taxon>
        <taxon>Bacteroidota</taxon>
        <taxon>Flavobacteriia</taxon>
        <taxon>Flavobacteriales</taxon>
        <taxon>Flavobacteriaceae</taxon>
        <taxon>Croceibacter</taxon>
    </lineage>
</organism>
<dbReference type="RefSeq" id="WP_013187801.1">
    <property type="nucleotide sequence ID" value="NC_014230.1"/>
</dbReference>
<dbReference type="HOGENOM" id="CLU_118087_0_0_10"/>
<evidence type="ECO:0000313" key="2">
    <source>
        <dbReference type="EMBL" id="EAP86416.1"/>
    </source>
</evidence>
<reference evidence="2 3" key="1">
    <citation type="journal article" date="2010" name="J. Bacteriol.">
        <title>The complete genome sequence of Croceibacter atlanticus HTCC2559T.</title>
        <authorList>
            <person name="Oh H.M."/>
            <person name="Kang I."/>
            <person name="Ferriera S."/>
            <person name="Giovannoni S.J."/>
            <person name="Cho J.C."/>
        </authorList>
    </citation>
    <scope>NUCLEOTIDE SEQUENCE [LARGE SCALE GENOMIC DNA]</scope>
    <source>
        <strain evidence="3">ATCC BAA-628 / HTCC2559 / KCTC 12090</strain>
    </source>
</reference>
<accession>A3U9D0</accession>
<keyword evidence="1" id="KW-1133">Transmembrane helix</keyword>
<dbReference type="AlphaFoldDB" id="A3U9D0"/>
<name>A3U9D0_CROAH</name>
<evidence type="ECO:0000313" key="3">
    <source>
        <dbReference type="Proteomes" id="UP000002297"/>
    </source>
</evidence>
<dbReference type="STRING" id="216432.CA2559_10288"/>